<feature type="transmembrane region" description="Helical" evidence="1">
    <location>
        <begin position="60"/>
        <end position="81"/>
    </location>
</feature>
<feature type="transmembrane region" description="Helical" evidence="1">
    <location>
        <begin position="31"/>
        <end position="48"/>
    </location>
</feature>
<gene>
    <name evidence="2" type="ORF">BXT84_14940</name>
</gene>
<keyword evidence="1" id="KW-0472">Membrane</keyword>
<feature type="transmembrane region" description="Helical" evidence="1">
    <location>
        <begin position="6"/>
        <end position="24"/>
    </location>
</feature>
<evidence type="ECO:0000313" key="3">
    <source>
        <dbReference type="Proteomes" id="UP000325292"/>
    </source>
</evidence>
<proteinExistence type="predicted"/>
<keyword evidence="3" id="KW-1185">Reference proteome</keyword>
<keyword evidence="1" id="KW-1133">Transmembrane helix</keyword>
<evidence type="ECO:0000256" key="1">
    <source>
        <dbReference type="SAM" id="Phobius"/>
    </source>
</evidence>
<dbReference type="Proteomes" id="UP000325292">
    <property type="component" value="Chromosome"/>
</dbReference>
<sequence>MLTWSMLGTTAGLVILVHAILFLVRRLWPHASSTLTAILASEALVWIYGLTTRLLTAPNALLWTCDGLVIAAIALGGLSAIKIENPS</sequence>
<keyword evidence="1" id="KW-0812">Transmembrane</keyword>
<organism evidence="2 3">
    <name type="scientific">Sulfobacillus thermotolerans</name>
    <dbReference type="NCBI Taxonomy" id="338644"/>
    <lineage>
        <taxon>Bacteria</taxon>
        <taxon>Bacillati</taxon>
        <taxon>Bacillota</taxon>
        <taxon>Clostridia</taxon>
        <taxon>Eubacteriales</taxon>
        <taxon>Clostridiales Family XVII. Incertae Sedis</taxon>
        <taxon>Sulfobacillus</taxon>
    </lineage>
</organism>
<accession>A0ABM6RUA1</accession>
<protein>
    <submittedName>
        <fullName evidence="2">Uncharacterized protein</fullName>
    </submittedName>
</protein>
<evidence type="ECO:0000313" key="2">
    <source>
        <dbReference type="EMBL" id="AUW95089.1"/>
    </source>
</evidence>
<name>A0ABM6RUA1_9FIRM</name>
<reference evidence="2 3" key="1">
    <citation type="journal article" date="2019" name="Sci. Rep.">
        <title>Sulfobacillus thermotolerans: new insights into resistance and metabolic capacities of acidophilic chemolithotrophs.</title>
        <authorList>
            <person name="Panyushkina A.E."/>
            <person name="Babenko V.V."/>
            <person name="Nikitina A.S."/>
            <person name="Selezneva O.V."/>
            <person name="Tsaplina I.A."/>
            <person name="Letarova M.A."/>
            <person name="Kostryukova E.S."/>
            <person name="Letarov A.V."/>
        </authorList>
    </citation>
    <scope>NUCLEOTIDE SEQUENCE [LARGE SCALE GENOMIC DNA]</scope>
    <source>
        <strain evidence="2 3">Kr1</strain>
    </source>
</reference>
<dbReference type="EMBL" id="CP019454">
    <property type="protein sequence ID" value="AUW95089.1"/>
    <property type="molecule type" value="Genomic_DNA"/>
</dbReference>